<organism evidence="2 3">
    <name type="scientific">Coccidioides immitis RMSCC 3703</name>
    <dbReference type="NCBI Taxonomy" id="454286"/>
    <lineage>
        <taxon>Eukaryota</taxon>
        <taxon>Fungi</taxon>
        <taxon>Dikarya</taxon>
        <taxon>Ascomycota</taxon>
        <taxon>Pezizomycotina</taxon>
        <taxon>Eurotiomycetes</taxon>
        <taxon>Eurotiomycetidae</taxon>
        <taxon>Onygenales</taxon>
        <taxon>Onygenaceae</taxon>
        <taxon>Coccidioides</taxon>
    </lineage>
</organism>
<name>A0A0J8QQ24_COCIT</name>
<dbReference type="AlphaFoldDB" id="A0A0J8QQ24"/>
<evidence type="ECO:0000313" key="2">
    <source>
        <dbReference type="EMBL" id="KMU74546.1"/>
    </source>
</evidence>
<dbReference type="Proteomes" id="UP000054559">
    <property type="component" value="Unassembled WGS sequence"/>
</dbReference>
<reference evidence="3" key="1">
    <citation type="journal article" date="2010" name="Genome Res.">
        <title>Population genomic sequencing of Coccidioides fungi reveals recent hybridization and transposon control.</title>
        <authorList>
            <person name="Neafsey D.E."/>
            <person name="Barker B.M."/>
            <person name="Sharpton T.J."/>
            <person name="Stajich J.E."/>
            <person name="Park D.J."/>
            <person name="Whiston E."/>
            <person name="Hung C.-Y."/>
            <person name="McMahan C."/>
            <person name="White J."/>
            <person name="Sykes S."/>
            <person name="Heiman D."/>
            <person name="Young S."/>
            <person name="Zeng Q."/>
            <person name="Abouelleil A."/>
            <person name="Aftuck L."/>
            <person name="Bessette D."/>
            <person name="Brown A."/>
            <person name="FitzGerald M."/>
            <person name="Lui A."/>
            <person name="Macdonald J.P."/>
            <person name="Priest M."/>
            <person name="Orbach M.J."/>
            <person name="Galgiani J.N."/>
            <person name="Kirkland T.N."/>
            <person name="Cole G.T."/>
            <person name="Birren B.W."/>
            <person name="Henn M.R."/>
            <person name="Taylor J.W."/>
            <person name="Rounsley S.D."/>
        </authorList>
    </citation>
    <scope>NUCLEOTIDE SEQUENCE [LARGE SCALE GENOMIC DNA]</scope>
    <source>
        <strain evidence="3">RMSCC 3703</strain>
    </source>
</reference>
<dbReference type="EMBL" id="DS268136">
    <property type="protein sequence ID" value="KMU74546.1"/>
    <property type="molecule type" value="Genomic_DNA"/>
</dbReference>
<sequence>MSYPGNPFSIVAILETTSLKYSSLRRLSSCRTRTGPISERIRMARADSELTRVPIRPFGNPCWSSSNDAQVQSQNYPPQVTSRNSQSGQYTAPHSEQGRPQLQFRKILPAAQTSTTPGPLRHKAELRLPMFIRPISRVDPPRTQPIGQTLRNDLEMLPRVL</sequence>
<feature type="compositionally biased region" description="Polar residues" evidence="1">
    <location>
        <begin position="62"/>
        <end position="99"/>
    </location>
</feature>
<accession>A0A0J8QQ24</accession>
<feature type="region of interest" description="Disordered" evidence="1">
    <location>
        <begin position="61"/>
        <end position="99"/>
    </location>
</feature>
<proteinExistence type="predicted"/>
<gene>
    <name evidence="2" type="ORF">CISG_04253</name>
</gene>
<evidence type="ECO:0000313" key="3">
    <source>
        <dbReference type="Proteomes" id="UP000054559"/>
    </source>
</evidence>
<protein>
    <submittedName>
        <fullName evidence="2">Uncharacterized protein</fullName>
    </submittedName>
</protein>
<evidence type="ECO:0000256" key="1">
    <source>
        <dbReference type="SAM" id="MobiDB-lite"/>
    </source>
</evidence>